<dbReference type="AlphaFoldDB" id="A0A2W5T353"/>
<comment type="pathway">
    <text evidence="2">Phospholipid metabolism; phosphatidylglycerol biosynthesis; phosphatidylglycerol from CDP-diacylglycerol: step 1/2.</text>
</comment>
<dbReference type="InterPro" id="IPR000462">
    <property type="entry name" value="CDP-OH_P_trans"/>
</dbReference>
<evidence type="ECO:0000313" key="20">
    <source>
        <dbReference type="Proteomes" id="UP000249061"/>
    </source>
</evidence>
<accession>A0A2W5T353</accession>
<dbReference type="GO" id="GO:0046474">
    <property type="term" value="P:glycerophospholipid biosynthetic process"/>
    <property type="evidence" value="ECO:0007669"/>
    <property type="project" value="TreeGrafter"/>
</dbReference>
<feature type="transmembrane region" description="Helical" evidence="18">
    <location>
        <begin position="50"/>
        <end position="73"/>
    </location>
</feature>
<dbReference type="PROSITE" id="PS00379">
    <property type="entry name" value="CDP_ALCOHOL_P_TRANSF"/>
    <property type="match status" value="1"/>
</dbReference>
<reference evidence="19 20" key="1">
    <citation type="submission" date="2017-08" db="EMBL/GenBank/DDBJ databases">
        <title>Infants hospitalized years apart are colonized by the same room-sourced microbial strains.</title>
        <authorList>
            <person name="Brooks B."/>
            <person name="Olm M.R."/>
            <person name="Firek B.A."/>
            <person name="Baker R."/>
            <person name="Thomas B.C."/>
            <person name="Morowitz M.J."/>
            <person name="Banfield J.F."/>
        </authorList>
    </citation>
    <scope>NUCLEOTIDE SEQUENCE [LARGE SCALE GENOMIC DNA]</scope>
    <source>
        <strain evidence="19">S2_003_000_R2_14</strain>
    </source>
</reference>
<dbReference type="InterPro" id="IPR048254">
    <property type="entry name" value="CDP_ALCOHOL_P_TRANSF_CS"/>
</dbReference>
<dbReference type="InterPro" id="IPR050324">
    <property type="entry name" value="CDP-alcohol_PTase-I"/>
</dbReference>
<dbReference type="PANTHER" id="PTHR14269">
    <property type="entry name" value="CDP-DIACYLGLYCEROL--GLYCEROL-3-PHOSPHATE 3-PHOSPHATIDYLTRANSFERASE-RELATED"/>
    <property type="match status" value="1"/>
</dbReference>
<gene>
    <name evidence="19" type="primary">pgsA</name>
    <name evidence="19" type="ORF">DI536_31590</name>
</gene>
<dbReference type="Gene3D" id="1.20.120.1760">
    <property type="match status" value="1"/>
</dbReference>
<evidence type="ECO:0000256" key="2">
    <source>
        <dbReference type="ARBA" id="ARBA00005042"/>
    </source>
</evidence>
<dbReference type="GO" id="GO:0016020">
    <property type="term" value="C:membrane"/>
    <property type="evidence" value="ECO:0007669"/>
    <property type="project" value="UniProtKB-SubCell"/>
</dbReference>
<dbReference type="InterPro" id="IPR004570">
    <property type="entry name" value="Phosphatidylglycerol_P_synth"/>
</dbReference>
<keyword evidence="8 18" id="KW-0812">Transmembrane</keyword>
<evidence type="ECO:0000256" key="9">
    <source>
        <dbReference type="ARBA" id="ARBA00022989"/>
    </source>
</evidence>
<evidence type="ECO:0000256" key="16">
    <source>
        <dbReference type="RuleBase" id="RU003750"/>
    </source>
</evidence>
<evidence type="ECO:0000256" key="14">
    <source>
        <dbReference type="ARBA" id="ARBA00048586"/>
    </source>
</evidence>
<evidence type="ECO:0000256" key="7">
    <source>
        <dbReference type="ARBA" id="ARBA00022679"/>
    </source>
</evidence>
<keyword evidence="10" id="KW-0443">Lipid metabolism</keyword>
<comment type="subcellular location">
    <subcellularLocation>
        <location evidence="1">Membrane</location>
        <topology evidence="1">Multi-pass membrane protein</topology>
    </subcellularLocation>
</comment>
<keyword evidence="13" id="KW-1208">Phospholipid metabolism</keyword>
<keyword evidence="9 18" id="KW-1133">Transmembrane helix</keyword>
<evidence type="ECO:0000256" key="1">
    <source>
        <dbReference type="ARBA" id="ARBA00004141"/>
    </source>
</evidence>
<comment type="catalytic activity">
    <reaction evidence="14">
        <text>a CDP-1,2-diacyl-sn-glycerol + sn-glycerol 3-phosphate = a 1,2-diacyl-sn-glycero-3-phospho-(1'-sn-glycero-3'-phosphate) + CMP + H(+)</text>
        <dbReference type="Rhea" id="RHEA:12593"/>
        <dbReference type="ChEBI" id="CHEBI:15378"/>
        <dbReference type="ChEBI" id="CHEBI:57597"/>
        <dbReference type="ChEBI" id="CHEBI:58332"/>
        <dbReference type="ChEBI" id="CHEBI:60110"/>
        <dbReference type="ChEBI" id="CHEBI:60377"/>
        <dbReference type="EC" id="2.7.8.5"/>
    </reaction>
</comment>
<keyword evidence="12" id="KW-0594">Phospholipid biosynthesis</keyword>
<proteinExistence type="inferred from homology"/>
<dbReference type="InterPro" id="IPR043130">
    <property type="entry name" value="CDP-OH_PTrfase_TM_dom"/>
</dbReference>
<dbReference type="EC" id="2.7.8.5" evidence="4 15"/>
<evidence type="ECO:0000256" key="12">
    <source>
        <dbReference type="ARBA" id="ARBA00023209"/>
    </source>
</evidence>
<evidence type="ECO:0000256" key="18">
    <source>
        <dbReference type="SAM" id="Phobius"/>
    </source>
</evidence>
<evidence type="ECO:0000256" key="15">
    <source>
        <dbReference type="NCBIfam" id="TIGR00560"/>
    </source>
</evidence>
<feature type="transmembrane region" description="Helical" evidence="18">
    <location>
        <begin position="179"/>
        <end position="200"/>
    </location>
</feature>
<evidence type="ECO:0000256" key="6">
    <source>
        <dbReference type="ARBA" id="ARBA00022516"/>
    </source>
</evidence>
<keyword evidence="7 16" id="KW-0808">Transferase</keyword>
<evidence type="ECO:0000256" key="3">
    <source>
        <dbReference type="ARBA" id="ARBA00010441"/>
    </source>
</evidence>
<organism evidence="19 20">
    <name type="scientific">Archangium gephyra</name>
    <dbReference type="NCBI Taxonomy" id="48"/>
    <lineage>
        <taxon>Bacteria</taxon>
        <taxon>Pseudomonadati</taxon>
        <taxon>Myxococcota</taxon>
        <taxon>Myxococcia</taxon>
        <taxon>Myxococcales</taxon>
        <taxon>Cystobacterineae</taxon>
        <taxon>Archangiaceae</taxon>
        <taxon>Archangium</taxon>
    </lineage>
</organism>
<dbReference type="NCBIfam" id="TIGR00560">
    <property type="entry name" value="pgsA"/>
    <property type="match status" value="1"/>
</dbReference>
<feature type="transmembrane region" description="Helical" evidence="18">
    <location>
        <begin position="206"/>
        <end position="227"/>
    </location>
</feature>
<dbReference type="Pfam" id="PF01066">
    <property type="entry name" value="CDP-OH_P_transf"/>
    <property type="match status" value="1"/>
</dbReference>
<evidence type="ECO:0000256" key="8">
    <source>
        <dbReference type="ARBA" id="ARBA00022692"/>
    </source>
</evidence>
<feature type="transmembrane region" description="Helical" evidence="18">
    <location>
        <begin position="79"/>
        <end position="100"/>
    </location>
</feature>
<evidence type="ECO:0000256" key="17">
    <source>
        <dbReference type="SAM" id="MobiDB-lite"/>
    </source>
</evidence>
<evidence type="ECO:0000256" key="4">
    <source>
        <dbReference type="ARBA" id="ARBA00013170"/>
    </source>
</evidence>
<dbReference type="EMBL" id="QFQP01000042">
    <property type="protein sequence ID" value="PZR05795.1"/>
    <property type="molecule type" value="Genomic_DNA"/>
</dbReference>
<evidence type="ECO:0000256" key="5">
    <source>
        <dbReference type="ARBA" id="ARBA00014944"/>
    </source>
</evidence>
<comment type="caution">
    <text evidence="19">The sequence shown here is derived from an EMBL/GenBank/DDBJ whole genome shotgun (WGS) entry which is preliminary data.</text>
</comment>
<comment type="similarity">
    <text evidence="3 16">Belongs to the CDP-alcohol phosphatidyltransferase class-I family.</text>
</comment>
<keyword evidence="11 18" id="KW-0472">Membrane</keyword>
<name>A0A2W5T353_9BACT</name>
<protein>
    <recommendedName>
        <fullName evidence="5 15">CDP-diacylglycerol--glycerol-3-phosphate 3-phosphatidyltransferase</fullName>
        <ecNumber evidence="4 15">2.7.8.5</ecNumber>
    </recommendedName>
</protein>
<evidence type="ECO:0000313" key="19">
    <source>
        <dbReference type="EMBL" id="PZR05795.1"/>
    </source>
</evidence>
<evidence type="ECO:0000256" key="11">
    <source>
        <dbReference type="ARBA" id="ARBA00023136"/>
    </source>
</evidence>
<evidence type="ECO:0000256" key="13">
    <source>
        <dbReference type="ARBA" id="ARBA00023264"/>
    </source>
</evidence>
<dbReference type="PANTHER" id="PTHR14269:SF62">
    <property type="entry name" value="CDP-DIACYLGLYCEROL--GLYCEROL-3-PHOSPHATE 3-PHOSPHATIDYLTRANSFERASE 1, CHLOROPLASTIC"/>
    <property type="match status" value="1"/>
</dbReference>
<keyword evidence="6" id="KW-0444">Lipid biosynthesis</keyword>
<dbReference type="Proteomes" id="UP000249061">
    <property type="component" value="Unassembled WGS sequence"/>
</dbReference>
<feature type="region of interest" description="Disordered" evidence="17">
    <location>
        <begin position="1"/>
        <end position="37"/>
    </location>
</feature>
<feature type="compositionally biased region" description="Basic and acidic residues" evidence="17">
    <location>
        <begin position="1"/>
        <end position="32"/>
    </location>
</feature>
<evidence type="ECO:0000256" key="10">
    <source>
        <dbReference type="ARBA" id="ARBA00023098"/>
    </source>
</evidence>
<sequence>MAVDRESKRRLRQEARQKKRDERARRKEEKAARRAARRANRKPSVLLQEFWNLPNMLTLGRIFIIPIFVWLLYDGDPWFSVLAACVFTLAAVTDVVDGFLARRWNMITVTGKLLDPLADKLIVAAALVMMVRLGRIHASIVIVLMSREFIVTGLRQVAASEGLVIAAGQEGKWKTAMQLSGIVALCIHYTHPVFLLAGWYDVNFNLVGKVLVYASTLFSVWSAGAYFQAFLNRLGQRSETSDAKSA</sequence>
<dbReference type="GO" id="GO:0008444">
    <property type="term" value="F:CDP-diacylglycerol-glycerol-3-phosphate 3-phosphatidyltransferase activity"/>
    <property type="evidence" value="ECO:0007669"/>
    <property type="project" value="UniProtKB-UniRule"/>
</dbReference>